<dbReference type="GO" id="GO:0140664">
    <property type="term" value="F:ATP-dependent DNA damage sensor activity"/>
    <property type="evidence" value="ECO:0007669"/>
    <property type="project" value="InterPro"/>
</dbReference>
<evidence type="ECO:0000313" key="9">
    <source>
        <dbReference type="EMBL" id="KAG0254234.1"/>
    </source>
</evidence>
<evidence type="ECO:0000256" key="3">
    <source>
        <dbReference type="ARBA" id="ARBA00022763"/>
    </source>
</evidence>
<dbReference type="Pfam" id="PF05192">
    <property type="entry name" value="MutS_III"/>
    <property type="match status" value="1"/>
</dbReference>
<proteinExistence type="inferred from homology"/>
<dbReference type="InterPro" id="IPR016151">
    <property type="entry name" value="DNA_mismatch_repair_MutS_N"/>
</dbReference>
<comment type="caution">
    <text evidence="9">The sequence shown here is derived from an EMBL/GenBank/DDBJ whole genome shotgun (WGS) entry which is preliminary data.</text>
</comment>
<dbReference type="GO" id="GO:0005739">
    <property type="term" value="C:mitochondrion"/>
    <property type="evidence" value="ECO:0007669"/>
    <property type="project" value="TreeGrafter"/>
</dbReference>
<dbReference type="Pfam" id="PF05188">
    <property type="entry name" value="MutS_II"/>
    <property type="match status" value="1"/>
</dbReference>
<dbReference type="NCBIfam" id="NF003810">
    <property type="entry name" value="PRK05399.1"/>
    <property type="match status" value="1"/>
</dbReference>
<dbReference type="EMBL" id="JAAAJA010000412">
    <property type="protein sequence ID" value="KAG0254234.1"/>
    <property type="molecule type" value="Genomic_DNA"/>
</dbReference>
<dbReference type="SUPFAM" id="SSF52540">
    <property type="entry name" value="P-loop containing nucleoside triphosphate hydrolases"/>
    <property type="match status" value="1"/>
</dbReference>
<dbReference type="PIRSF" id="PIRSF037677">
    <property type="entry name" value="DNA_mis_repair_Msh6"/>
    <property type="match status" value="1"/>
</dbReference>
<keyword evidence="10" id="KW-1185">Reference proteome</keyword>
<reference evidence="9" key="1">
    <citation type="journal article" date="2020" name="Fungal Divers.">
        <title>Resolving the Mortierellaceae phylogeny through synthesis of multi-gene phylogenetics and phylogenomics.</title>
        <authorList>
            <person name="Vandepol N."/>
            <person name="Liber J."/>
            <person name="Desiro A."/>
            <person name="Na H."/>
            <person name="Kennedy M."/>
            <person name="Barry K."/>
            <person name="Grigoriev I.V."/>
            <person name="Miller A.N."/>
            <person name="O'Donnell K."/>
            <person name="Stajich J.E."/>
            <person name="Bonito G."/>
        </authorList>
    </citation>
    <scope>NUCLEOTIDE SEQUENCE</scope>
    <source>
        <strain evidence="9">KOD948</strain>
    </source>
</reference>
<dbReference type="GO" id="GO:0043504">
    <property type="term" value="P:mitochondrial DNA repair"/>
    <property type="evidence" value="ECO:0007669"/>
    <property type="project" value="TreeGrafter"/>
</dbReference>
<dbReference type="Gene3D" id="3.40.1170.10">
    <property type="entry name" value="DNA repair protein MutS, domain I"/>
    <property type="match status" value="1"/>
</dbReference>
<feature type="region of interest" description="Disordered" evidence="7">
    <location>
        <begin position="58"/>
        <end position="97"/>
    </location>
</feature>
<sequence length="1061" mass="118949">MSMILHPARKTLFISTRSITTLIDTHVYQNALRSQLPGSGAQTRRVQRLTVATKSSARRLHTAIRPSGPQYTKNKPDPDHSNGAINPPTILGPSGKLNGPKMTILSLDDLQSMNPNPTVFVATPPIEAATEAATEAKPETKPKRKRTSKQRDKPIEDVNPSLGPEIVTTMPKTVETKPRLPPLRKQILELEAAFPDCVLLIRVGEFYELYDHNALEYGPLIGVKIGSKVFGGQSIPFTGFPSRQLDRHLETFVAKHHLKVALCEQFQDDQNNRSTFRRSVHRIITPGTLIDEQFLDQGENNWLLAVASDRSSYFLGLSWLDLSTGDFFTQETTYDSFPNDLARIRPREIILNSYLKTEPEHQILQTIHNMGQFVVSFEDMRSAAQMAQQNENQILKEAEEQLGFDSRHIHPFSNREQSACMTILRYINHTQMGRKPVVQQPIKWQDNSTLKIDRNTIEALELVRTLRDTSRVGSLLHFLDRTKTKAGSRLLSNWLTSPLANINKINARLDVVEFLGGDSHLMNDIDVYLAECGDAQRAIQKLALGRINPQDLVAIRITLEALQKIKDRMADKISLTISQPQEAAKVIGPVPQLIQETVDNIQGLEHICDLIKDVVDENMEQEQGYGFINENMSPDLNELHSQLRKLKDHKNQLLGQWTSHLGGSKPFEIKSSFGYRHVVEMRSTITADRLRELLGGQIVNVSHADQRRSKVRYQVPVLSGVMESIERIEAQIVQEEKSILNATRSEILEESAAIIQNCRYIAQLDVLLAFAKTMLDRHYTRPALNNRQVLTSVKSTVVSGRHPVVEISLQAEGRHFMENNCHVGQEELIWLLTGPNMGGKSTFLRQNAILTIMAQMGSFVPAASAQLGIVDKVFSRLGASDNLANSQSTFMVEMTETATILQHATEHSLVIMDEVGRGTATLDGCAIAYATLHHLYNVNKCRTLFATHYHELADMVAANHDSNDNSDRVECGGKNSSDHNKPSALMAQVTLKSWKEQEPLERVRCYRTTLEEREDGAFAYNHHVVPGVCRQSHGIHVAKLAGMPRSAIEVSTRVLKALQGQ</sequence>
<protein>
    <submittedName>
        <fullName evidence="9">DNA mismatch repair ATPase msh1</fullName>
    </submittedName>
</protein>
<organism evidence="9 10">
    <name type="scientific">Mortierella polycephala</name>
    <dbReference type="NCBI Taxonomy" id="41804"/>
    <lineage>
        <taxon>Eukaryota</taxon>
        <taxon>Fungi</taxon>
        <taxon>Fungi incertae sedis</taxon>
        <taxon>Mucoromycota</taxon>
        <taxon>Mortierellomycotina</taxon>
        <taxon>Mortierellomycetes</taxon>
        <taxon>Mortierellales</taxon>
        <taxon>Mortierellaceae</taxon>
        <taxon>Mortierella</taxon>
    </lineage>
</organism>
<dbReference type="Gene3D" id="3.40.50.300">
    <property type="entry name" value="P-loop containing nucleotide triphosphate hydrolases"/>
    <property type="match status" value="1"/>
</dbReference>
<evidence type="ECO:0000256" key="6">
    <source>
        <dbReference type="ARBA" id="ARBA00023204"/>
    </source>
</evidence>
<dbReference type="InterPro" id="IPR017261">
    <property type="entry name" value="DNA_mismatch_repair_MutS/MSH"/>
</dbReference>
<dbReference type="SMART" id="SM00533">
    <property type="entry name" value="MUTSd"/>
    <property type="match status" value="1"/>
</dbReference>
<dbReference type="SMART" id="SM00534">
    <property type="entry name" value="MUTSac"/>
    <property type="match status" value="1"/>
</dbReference>
<dbReference type="OrthoDB" id="2534523at2759"/>
<dbReference type="InterPro" id="IPR045076">
    <property type="entry name" value="MutS"/>
</dbReference>
<dbReference type="SUPFAM" id="SSF48334">
    <property type="entry name" value="DNA repair protein MutS, domain III"/>
    <property type="match status" value="1"/>
</dbReference>
<dbReference type="GO" id="GO:0005524">
    <property type="term" value="F:ATP binding"/>
    <property type="evidence" value="ECO:0007669"/>
    <property type="project" value="UniProtKB-KW"/>
</dbReference>
<dbReference type="GO" id="GO:0005634">
    <property type="term" value="C:nucleus"/>
    <property type="evidence" value="ECO:0007669"/>
    <property type="project" value="TreeGrafter"/>
</dbReference>
<feature type="region of interest" description="Disordered" evidence="7">
    <location>
        <begin position="961"/>
        <end position="980"/>
    </location>
</feature>
<dbReference type="AlphaFoldDB" id="A0A9P6TZS3"/>
<accession>A0A9P6TZS3</accession>
<dbReference type="PROSITE" id="PS00486">
    <property type="entry name" value="DNA_MISMATCH_REPAIR_2"/>
    <property type="match status" value="1"/>
</dbReference>
<keyword evidence="5" id="KW-0238">DNA-binding</keyword>
<keyword evidence="6" id="KW-0234">DNA repair</keyword>
<name>A0A9P6TZS3_9FUNG</name>
<evidence type="ECO:0000313" key="10">
    <source>
        <dbReference type="Proteomes" id="UP000726737"/>
    </source>
</evidence>
<evidence type="ECO:0000256" key="5">
    <source>
        <dbReference type="ARBA" id="ARBA00023125"/>
    </source>
</evidence>
<dbReference type="InterPro" id="IPR036678">
    <property type="entry name" value="MutS_con_dom_sf"/>
</dbReference>
<dbReference type="SUPFAM" id="SSF53150">
    <property type="entry name" value="DNA repair protein MutS, domain II"/>
    <property type="match status" value="1"/>
</dbReference>
<evidence type="ECO:0000256" key="7">
    <source>
        <dbReference type="SAM" id="MobiDB-lite"/>
    </source>
</evidence>
<dbReference type="InterPro" id="IPR036187">
    <property type="entry name" value="DNA_mismatch_repair_MutS_sf"/>
</dbReference>
<dbReference type="InterPro" id="IPR000432">
    <property type="entry name" value="DNA_mismatch_repair_MutS_C"/>
</dbReference>
<dbReference type="Pfam" id="PF01624">
    <property type="entry name" value="MutS_I"/>
    <property type="match status" value="1"/>
</dbReference>
<comment type="similarity">
    <text evidence="1">Belongs to the DNA mismatch repair MutS family.</text>
</comment>
<dbReference type="InterPro" id="IPR007695">
    <property type="entry name" value="DNA_mismatch_repair_MutS-lik_N"/>
</dbReference>
<evidence type="ECO:0000256" key="1">
    <source>
        <dbReference type="ARBA" id="ARBA00006271"/>
    </source>
</evidence>
<gene>
    <name evidence="9" type="primary">MSH1</name>
    <name evidence="9" type="ORF">BG011_005881</name>
</gene>
<evidence type="ECO:0000256" key="4">
    <source>
        <dbReference type="ARBA" id="ARBA00022840"/>
    </source>
</evidence>
<keyword evidence="2" id="KW-0547">Nucleotide-binding</keyword>
<dbReference type="PANTHER" id="PTHR11361">
    <property type="entry name" value="DNA MISMATCH REPAIR PROTEIN MUTS FAMILY MEMBER"/>
    <property type="match status" value="1"/>
</dbReference>
<evidence type="ECO:0000256" key="2">
    <source>
        <dbReference type="ARBA" id="ARBA00022741"/>
    </source>
</evidence>
<dbReference type="InterPro" id="IPR007860">
    <property type="entry name" value="DNA_mmatch_repair_MutS_con_dom"/>
</dbReference>
<dbReference type="GO" id="GO:0006298">
    <property type="term" value="P:mismatch repair"/>
    <property type="evidence" value="ECO:0007669"/>
    <property type="project" value="InterPro"/>
</dbReference>
<dbReference type="Gene3D" id="3.30.420.110">
    <property type="entry name" value="MutS, connector domain"/>
    <property type="match status" value="1"/>
</dbReference>
<dbReference type="Proteomes" id="UP000726737">
    <property type="component" value="Unassembled WGS sequence"/>
</dbReference>
<keyword evidence="4" id="KW-0067">ATP-binding</keyword>
<dbReference type="SUPFAM" id="SSF55271">
    <property type="entry name" value="DNA repair protein MutS, domain I"/>
    <property type="match status" value="1"/>
</dbReference>
<dbReference type="Gene3D" id="1.10.1420.10">
    <property type="match status" value="2"/>
</dbReference>
<dbReference type="PANTHER" id="PTHR11361:SF34">
    <property type="entry name" value="DNA MISMATCH REPAIR PROTEIN MSH1, MITOCHONDRIAL"/>
    <property type="match status" value="1"/>
</dbReference>
<dbReference type="InterPro" id="IPR007696">
    <property type="entry name" value="DNA_mismatch_repair_MutS_core"/>
</dbReference>
<evidence type="ECO:0000259" key="8">
    <source>
        <dbReference type="PROSITE" id="PS00486"/>
    </source>
</evidence>
<dbReference type="Pfam" id="PF00488">
    <property type="entry name" value="MutS_V"/>
    <property type="match status" value="1"/>
</dbReference>
<dbReference type="GO" id="GO:0030983">
    <property type="term" value="F:mismatched DNA binding"/>
    <property type="evidence" value="ECO:0007669"/>
    <property type="project" value="InterPro"/>
</dbReference>
<dbReference type="InterPro" id="IPR027417">
    <property type="entry name" value="P-loop_NTPase"/>
</dbReference>
<feature type="region of interest" description="Disordered" evidence="7">
    <location>
        <begin position="131"/>
        <end position="166"/>
    </location>
</feature>
<feature type="domain" description="DNA mismatch repair proteins mutS family" evidence="8">
    <location>
        <begin position="908"/>
        <end position="924"/>
    </location>
</feature>
<keyword evidence="3" id="KW-0227">DNA damage</keyword>